<dbReference type="AlphaFoldDB" id="A0A085Z3M8"/>
<reference evidence="1 2" key="1">
    <citation type="submission" date="2014-07" db="EMBL/GenBank/DDBJ databases">
        <title>Genome of Chryseobacterium luteum DSM 18605.</title>
        <authorList>
            <person name="Stropko S.J."/>
            <person name="Pipes S.E."/>
            <person name="Newman J.D."/>
        </authorList>
    </citation>
    <scope>NUCLEOTIDE SEQUENCE [LARGE SCALE GENOMIC DNA]</scope>
    <source>
        <strain evidence="1 2">DSM 18605</strain>
    </source>
</reference>
<name>A0A085Z3M8_9FLAO</name>
<evidence type="ECO:0000313" key="2">
    <source>
        <dbReference type="Proteomes" id="UP000028703"/>
    </source>
</evidence>
<dbReference type="Proteomes" id="UP000028703">
    <property type="component" value="Unassembled WGS sequence"/>
</dbReference>
<accession>A0A085Z3M8</accession>
<protein>
    <recommendedName>
        <fullName evidence="3">Tail fiber domain-containing protein</fullName>
    </recommendedName>
</protein>
<evidence type="ECO:0000313" key="1">
    <source>
        <dbReference type="EMBL" id="KFE99041.1"/>
    </source>
</evidence>
<keyword evidence="2" id="KW-1185">Reference proteome</keyword>
<sequence>MTEFNKTLSKAIIKPTISLPTNNNVQGMLFYESQQNKPYYYNGSSWISIDKTISPVQSITTVNATDINTAINLVNELKEKINELLTNLDNGGVMD</sequence>
<comment type="caution">
    <text evidence="1">The sequence shown here is derived from an EMBL/GenBank/DDBJ whole genome shotgun (WGS) entry which is preliminary data.</text>
</comment>
<dbReference type="EMBL" id="JPRO01000020">
    <property type="protein sequence ID" value="KFE99041.1"/>
    <property type="molecule type" value="Genomic_DNA"/>
</dbReference>
<proteinExistence type="predicted"/>
<gene>
    <name evidence="1" type="ORF">IX38_18565</name>
</gene>
<organism evidence="1 2">
    <name type="scientific">Chryseobacterium luteum</name>
    <dbReference type="NCBI Taxonomy" id="421531"/>
    <lineage>
        <taxon>Bacteria</taxon>
        <taxon>Pseudomonadati</taxon>
        <taxon>Bacteroidota</taxon>
        <taxon>Flavobacteriia</taxon>
        <taxon>Flavobacteriales</taxon>
        <taxon>Weeksellaceae</taxon>
        <taxon>Chryseobacterium group</taxon>
        <taxon>Chryseobacterium</taxon>
    </lineage>
</organism>
<evidence type="ECO:0008006" key="3">
    <source>
        <dbReference type="Google" id="ProtNLM"/>
    </source>
</evidence>